<organism evidence="2 3">
    <name type="scientific">candidate division WWE3 bacterium GW2011_GWB1_41_6</name>
    <dbReference type="NCBI Taxonomy" id="1619112"/>
    <lineage>
        <taxon>Bacteria</taxon>
        <taxon>Katanobacteria</taxon>
    </lineage>
</organism>
<dbReference type="PANTHER" id="PTHR30619">
    <property type="entry name" value="DNA INTERNALIZATION/COMPETENCE PROTEIN COMEC/REC2"/>
    <property type="match status" value="1"/>
</dbReference>
<dbReference type="Proteomes" id="UP000034163">
    <property type="component" value="Unassembled WGS sequence"/>
</dbReference>
<dbReference type="CDD" id="cd07731">
    <property type="entry name" value="ComA-like_MBL-fold"/>
    <property type="match status" value="1"/>
</dbReference>
<reference evidence="2 3" key="1">
    <citation type="journal article" date="2015" name="Nature">
        <title>rRNA introns, odd ribosomes, and small enigmatic genomes across a large radiation of phyla.</title>
        <authorList>
            <person name="Brown C.T."/>
            <person name="Hug L.A."/>
            <person name="Thomas B.C."/>
            <person name="Sharon I."/>
            <person name="Castelle C.J."/>
            <person name="Singh A."/>
            <person name="Wilkins M.J."/>
            <person name="Williams K.H."/>
            <person name="Banfield J.F."/>
        </authorList>
    </citation>
    <scope>NUCLEOTIDE SEQUENCE [LARGE SCALE GENOMIC DNA]</scope>
</reference>
<gene>
    <name evidence="2" type="ORF">UU72_C0013G0018</name>
</gene>
<dbReference type="InterPro" id="IPR001279">
    <property type="entry name" value="Metallo-B-lactamas"/>
</dbReference>
<evidence type="ECO:0000313" key="3">
    <source>
        <dbReference type="Proteomes" id="UP000034163"/>
    </source>
</evidence>
<feature type="domain" description="Metallo-beta-lactamase" evidence="1">
    <location>
        <begin position="10"/>
        <end position="185"/>
    </location>
</feature>
<comment type="caution">
    <text evidence="2">The sequence shown here is derived from an EMBL/GenBank/DDBJ whole genome shotgun (WGS) entry which is preliminary data.</text>
</comment>
<dbReference type="EMBL" id="LCBS01000013">
    <property type="protein sequence ID" value="KKS16755.1"/>
    <property type="molecule type" value="Genomic_DNA"/>
</dbReference>
<proteinExistence type="predicted"/>
<dbReference type="Gene3D" id="3.60.15.10">
    <property type="entry name" value="Ribonuclease Z/Hydroxyacylglutathione hydrolase-like"/>
    <property type="match status" value="2"/>
</dbReference>
<evidence type="ECO:0000313" key="2">
    <source>
        <dbReference type="EMBL" id="KKS16755.1"/>
    </source>
</evidence>
<dbReference type="InterPro" id="IPR035681">
    <property type="entry name" value="ComA-like_MBL"/>
</dbReference>
<protein>
    <submittedName>
        <fullName evidence="2">Internalization-related competence protein ComEC/Rec2 protein</fullName>
    </submittedName>
</protein>
<dbReference type="InterPro" id="IPR036866">
    <property type="entry name" value="RibonucZ/Hydroxyglut_hydro"/>
</dbReference>
<dbReference type="Pfam" id="PF00753">
    <property type="entry name" value="Lactamase_B"/>
    <property type="match status" value="1"/>
</dbReference>
<sequence>MTFEFLDVGQGDSILITTTAGKFILIDGGGDYTADRLLFERQRLLSGCHLDVVILTHEHADHSVGLERILKRCTAGTYKKLYKGDLLRIDGLELHVLWPPEKSYTPSDINDTSTVILADYGFFEVLLTGDAGSTVLSSLDKGKLDNLIQNGLDILKVSHHGSKTGLDKSFLRKYTPRYAVIQVGEGNKFGLPDEEVLDFLGGIGSEIYRTDMQGTVEIKAF</sequence>
<dbReference type="PANTHER" id="PTHR30619:SF1">
    <property type="entry name" value="RECOMBINATION PROTEIN 2"/>
    <property type="match status" value="1"/>
</dbReference>
<dbReference type="SUPFAM" id="SSF56281">
    <property type="entry name" value="Metallo-hydrolase/oxidoreductase"/>
    <property type="match status" value="1"/>
</dbReference>
<dbReference type="InterPro" id="IPR052159">
    <property type="entry name" value="Competence_DNA_uptake"/>
</dbReference>
<dbReference type="SMART" id="SM00849">
    <property type="entry name" value="Lactamase_B"/>
    <property type="match status" value="1"/>
</dbReference>
<evidence type="ECO:0000259" key="1">
    <source>
        <dbReference type="SMART" id="SM00849"/>
    </source>
</evidence>
<dbReference type="AlphaFoldDB" id="A0A0G0WVJ7"/>
<accession>A0A0G0WVJ7</accession>
<name>A0A0G0WVJ7_UNCKA</name>